<gene>
    <name evidence="1" type="ORF">C8D93_10775</name>
</gene>
<comment type="caution">
    <text evidence="1">The sequence shown here is derived from an EMBL/GenBank/DDBJ whole genome shotgun (WGS) entry which is preliminary data.</text>
</comment>
<dbReference type="OrthoDB" id="282517at2"/>
<sequence>MADLDGRGLLSGLADGSLEAGQFGHRDHVRAAWQCLREDPLPQAAHRFSGLLRDFVKRVGAEDKYHHTLTLALMHLIDVRRRETPGDWDDFVRAYPELFRDARKLVEQHYAPDLLDSAEARRAFVEPNRAPLP</sequence>
<dbReference type="Proteomes" id="UP000248330">
    <property type="component" value="Unassembled WGS sequence"/>
</dbReference>
<name>A0A318E6V4_9GAMM</name>
<protein>
    <submittedName>
        <fullName evidence="1">Uncharacterized protein</fullName>
    </submittedName>
</protein>
<keyword evidence="2" id="KW-1185">Reference proteome</keyword>
<dbReference type="EMBL" id="QICN01000007">
    <property type="protein sequence ID" value="PXV66511.1"/>
    <property type="molecule type" value="Genomic_DNA"/>
</dbReference>
<dbReference type="RefSeq" id="WP_110265641.1">
    <property type="nucleotide sequence ID" value="NZ_CAWNXA010000007.1"/>
</dbReference>
<evidence type="ECO:0000313" key="1">
    <source>
        <dbReference type="EMBL" id="PXV66511.1"/>
    </source>
</evidence>
<evidence type="ECO:0000313" key="2">
    <source>
        <dbReference type="Proteomes" id="UP000248330"/>
    </source>
</evidence>
<reference evidence="1 2" key="1">
    <citation type="submission" date="2018-04" db="EMBL/GenBank/DDBJ databases">
        <title>Genomic Encyclopedia of Type Strains, Phase IV (KMG-IV): sequencing the most valuable type-strain genomes for metagenomic binning, comparative biology and taxonomic classification.</title>
        <authorList>
            <person name="Goeker M."/>
        </authorList>
    </citation>
    <scope>NUCLEOTIDE SEQUENCE [LARGE SCALE GENOMIC DNA]</scope>
    <source>
        <strain evidence="1 2">DSM 104150</strain>
    </source>
</reference>
<proteinExistence type="predicted"/>
<organism evidence="1 2">
    <name type="scientific">Sinimarinibacterium flocculans</name>
    <dbReference type="NCBI Taxonomy" id="985250"/>
    <lineage>
        <taxon>Bacteria</taxon>
        <taxon>Pseudomonadati</taxon>
        <taxon>Pseudomonadota</taxon>
        <taxon>Gammaproteobacteria</taxon>
        <taxon>Nevskiales</taxon>
        <taxon>Nevskiaceae</taxon>
        <taxon>Sinimarinibacterium</taxon>
    </lineage>
</organism>
<dbReference type="AlphaFoldDB" id="A0A318E6V4"/>
<accession>A0A318E6V4</accession>